<dbReference type="SUPFAM" id="SSF54975">
    <property type="entry name" value="Acylphosphatase/BLUF domain-like"/>
    <property type="match status" value="1"/>
</dbReference>
<dbReference type="PROSITE" id="PS50925">
    <property type="entry name" value="BLUF"/>
    <property type="match status" value="1"/>
</dbReference>
<dbReference type="InterPro" id="IPR036046">
    <property type="entry name" value="Acylphosphatase-like_dom_sf"/>
</dbReference>
<reference evidence="2 3" key="1">
    <citation type="submission" date="2018-06" db="EMBL/GenBank/DDBJ databases">
        <title>Marinomonas sp. YLB-05 draft genome sequence.</title>
        <authorList>
            <person name="Yu L."/>
            <person name="Tang X."/>
        </authorList>
    </citation>
    <scope>NUCLEOTIDE SEQUENCE [LARGE SCALE GENOMIC DNA]</scope>
    <source>
        <strain evidence="2 3">YLB-05</strain>
    </source>
</reference>
<evidence type="ECO:0000259" key="1">
    <source>
        <dbReference type="PROSITE" id="PS50925"/>
    </source>
</evidence>
<proteinExistence type="predicted"/>
<protein>
    <submittedName>
        <fullName evidence="2">Blue light sensor protein</fullName>
    </submittedName>
</protein>
<dbReference type="AlphaFoldDB" id="A0A370U685"/>
<dbReference type="GO" id="GO:0009882">
    <property type="term" value="F:blue light photoreceptor activity"/>
    <property type="evidence" value="ECO:0007669"/>
    <property type="project" value="InterPro"/>
</dbReference>
<dbReference type="Gene3D" id="3.30.70.100">
    <property type="match status" value="1"/>
</dbReference>
<evidence type="ECO:0000313" key="2">
    <source>
        <dbReference type="EMBL" id="RDL43292.1"/>
    </source>
</evidence>
<organism evidence="2 3">
    <name type="scientific">Marinomonas piezotolerans</name>
    <dbReference type="NCBI Taxonomy" id="2213058"/>
    <lineage>
        <taxon>Bacteria</taxon>
        <taxon>Pseudomonadati</taxon>
        <taxon>Pseudomonadota</taxon>
        <taxon>Gammaproteobacteria</taxon>
        <taxon>Oceanospirillales</taxon>
        <taxon>Oceanospirillaceae</taxon>
        <taxon>Marinomonas</taxon>
    </lineage>
</organism>
<name>A0A370U685_9GAMM</name>
<accession>A0A370U685</accession>
<dbReference type="EMBL" id="QKRA01000008">
    <property type="protein sequence ID" value="RDL43292.1"/>
    <property type="molecule type" value="Genomic_DNA"/>
</dbReference>
<gene>
    <name evidence="2" type="ORF">DN730_15050</name>
</gene>
<sequence length="155" mass="17984">MSFFKSRGGDMALVRLVYVSRATKLFQPSSIKSLLATARRNNQNHQVTGLLCFNQHCFLQCLEGPRDKVNETFHRILSDPRHSHVEIVHFEYIEKREYVQWNMGYLQDNASIRALIQKHSQQEVFNPYELSVTATLGILRDVRDDIYHAMVDASS</sequence>
<dbReference type="Proteomes" id="UP000254326">
    <property type="component" value="Unassembled WGS sequence"/>
</dbReference>
<comment type="caution">
    <text evidence="2">The sequence shown here is derived from an EMBL/GenBank/DDBJ whole genome shotgun (WGS) entry which is preliminary data.</text>
</comment>
<dbReference type="InterPro" id="IPR007024">
    <property type="entry name" value="BLUF_domain"/>
</dbReference>
<dbReference type="Pfam" id="PF04940">
    <property type="entry name" value="BLUF"/>
    <property type="match status" value="1"/>
</dbReference>
<evidence type="ECO:0000313" key="3">
    <source>
        <dbReference type="Proteomes" id="UP000254326"/>
    </source>
</evidence>
<dbReference type="GO" id="GO:0071949">
    <property type="term" value="F:FAD binding"/>
    <property type="evidence" value="ECO:0007669"/>
    <property type="project" value="InterPro"/>
</dbReference>
<dbReference type="SMART" id="SM01034">
    <property type="entry name" value="BLUF"/>
    <property type="match status" value="1"/>
</dbReference>
<feature type="domain" description="BLUF" evidence="1">
    <location>
        <begin position="13"/>
        <end position="104"/>
    </location>
</feature>
<keyword evidence="3" id="KW-1185">Reference proteome</keyword>